<gene>
    <name evidence="1" type="ORF">VKT23_015492</name>
</gene>
<dbReference type="EMBL" id="JBANRG010000052">
    <property type="protein sequence ID" value="KAK7444094.1"/>
    <property type="molecule type" value="Genomic_DNA"/>
</dbReference>
<accession>A0ABR1IXU3</accession>
<name>A0ABR1IXU3_9AGAR</name>
<sequence length="240" mass="27398">MLSFSRSCSHLRPLFSSKTRSNLLKNALNHSQTRSLRSTALKYNLNEPKTVSEPVTEPSLLNRLLYRPDGSPRSKKKGILIGTLGLSLIFLIKISVDLEDFFYRVDAVLEISSTDSLEYDSTDWNSYAQTCSYFHKICAPILVKPGYAKPEDVQVFFTRLAGMQFDNFGQQKVHGIMRDAAKEIHKSLDNPQEVPKLKEMGEILRSALEMVEAELHLQEKNSEDLSSWIKSLKEGERKWK</sequence>
<organism evidence="1 2">
    <name type="scientific">Marasmiellus scandens</name>
    <dbReference type="NCBI Taxonomy" id="2682957"/>
    <lineage>
        <taxon>Eukaryota</taxon>
        <taxon>Fungi</taxon>
        <taxon>Dikarya</taxon>
        <taxon>Basidiomycota</taxon>
        <taxon>Agaricomycotina</taxon>
        <taxon>Agaricomycetes</taxon>
        <taxon>Agaricomycetidae</taxon>
        <taxon>Agaricales</taxon>
        <taxon>Marasmiineae</taxon>
        <taxon>Omphalotaceae</taxon>
        <taxon>Marasmiellus</taxon>
    </lineage>
</organism>
<comment type="caution">
    <text evidence="1">The sequence shown here is derived from an EMBL/GenBank/DDBJ whole genome shotgun (WGS) entry which is preliminary data.</text>
</comment>
<protein>
    <submittedName>
        <fullName evidence="1">Uncharacterized protein</fullName>
    </submittedName>
</protein>
<proteinExistence type="predicted"/>
<evidence type="ECO:0000313" key="1">
    <source>
        <dbReference type="EMBL" id="KAK7444094.1"/>
    </source>
</evidence>
<evidence type="ECO:0000313" key="2">
    <source>
        <dbReference type="Proteomes" id="UP001498398"/>
    </source>
</evidence>
<reference evidence="1 2" key="1">
    <citation type="submission" date="2024-01" db="EMBL/GenBank/DDBJ databases">
        <title>A draft genome for the cacao thread blight pathogen Marasmiellus scandens.</title>
        <authorList>
            <person name="Baruah I.K."/>
            <person name="Leung J."/>
            <person name="Bukari Y."/>
            <person name="Amoako-Attah I."/>
            <person name="Meinhardt L.W."/>
            <person name="Bailey B.A."/>
            <person name="Cohen S.P."/>
        </authorList>
    </citation>
    <scope>NUCLEOTIDE SEQUENCE [LARGE SCALE GENOMIC DNA]</scope>
    <source>
        <strain evidence="1 2">GH-19</strain>
    </source>
</reference>
<keyword evidence="2" id="KW-1185">Reference proteome</keyword>
<dbReference type="Proteomes" id="UP001498398">
    <property type="component" value="Unassembled WGS sequence"/>
</dbReference>